<dbReference type="AlphaFoldDB" id="A0AA36AZK8"/>
<sequence>MLTVSKNNSSPAAKRNGSKCCLVSKHSSLTKDSQVRVCTYVFGILEYLVLSLIQTPFHIQGILLHHTEEYLTFLEYYSRKLKVIH</sequence>
<evidence type="ECO:0000313" key="1">
    <source>
        <dbReference type="EMBL" id="CAI9723842.1"/>
    </source>
</evidence>
<organism evidence="1 2">
    <name type="scientific">Octopus vulgaris</name>
    <name type="common">Common octopus</name>
    <dbReference type="NCBI Taxonomy" id="6645"/>
    <lineage>
        <taxon>Eukaryota</taxon>
        <taxon>Metazoa</taxon>
        <taxon>Spiralia</taxon>
        <taxon>Lophotrochozoa</taxon>
        <taxon>Mollusca</taxon>
        <taxon>Cephalopoda</taxon>
        <taxon>Coleoidea</taxon>
        <taxon>Octopodiformes</taxon>
        <taxon>Octopoda</taxon>
        <taxon>Incirrata</taxon>
        <taxon>Octopodidae</taxon>
        <taxon>Octopus</taxon>
    </lineage>
</organism>
<protein>
    <submittedName>
        <fullName evidence="1">Uncharacterized protein</fullName>
    </submittedName>
</protein>
<name>A0AA36AZK8_OCTVU</name>
<dbReference type="EMBL" id="OX597819">
    <property type="protein sequence ID" value="CAI9723842.1"/>
    <property type="molecule type" value="Genomic_DNA"/>
</dbReference>
<dbReference type="Proteomes" id="UP001162480">
    <property type="component" value="Chromosome 6"/>
</dbReference>
<accession>A0AA36AZK8</accession>
<reference evidence="1" key="1">
    <citation type="submission" date="2023-08" db="EMBL/GenBank/DDBJ databases">
        <authorList>
            <person name="Alioto T."/>
            <person name="Alioto T."/>
            <person name="Gomez Garrido J."/>
        </authorList>
    </citation>
    <scope>NUCLEOTIDE SEQUENCE</scope>
</reference>
<gene>
    <name evidence="1" type="ORF">OCTVUL_1B003745</name>
</gene>
<keyword evidence="2" id="KW-1185">Reference proteome</keyword>
<proteinExistence type="predicted"/>
<evidence type="ECO:0000313" key="2">
    <source>
        <dbReference type="Proteomes" id="UP001162480"/>
    </source>
</evidence>